<protein>
    <recommendedName>
        <fullName evidence="1">SnoaL-like domain-containing protein</fullName>
    </recommendedName>
</protein>
<name>A0A6N6JKX4_9RHOB</name>
<dbReference type="SUPFAM" id="SSF54427">
    <property type="entry name" value="NTF2-like"/>
    <property type="match status" value="1"/>
</dbReference>
<reference evidence="2 3" key="1">
    <citation type="submission" date="2019-12" db="EMBL/GenBank/DDBJ databases">
        <title>Litoreibacter badius sp. nov., a novel bacteriochlorophyll a-containing bacterium in the genus Litoreibacter.</title>
        <authorList>
            <person name="Kanamuro M."/>
            <person name="Takabe Y."/>
            <person name="Mori K."/>
            <person name="Takaichi S."/>
            <person name="Hanada S."/>
        </authorList>
    </citation>
    <scope>NUCLEOTIDE SEQUENCE [LARGE SCALE GENOMIC DNA]</scope>
    <source>
        <strain evidence="2 3">K6</strain>
    </source>
</reference>
<sequence>MTRSPEATVRAYYASFREANWRDLIPDLFTEDAVYLNFASEQMSPETKQAIPWAGTWTGIAEIIAFQELLNANFEVRGFDDHTFIVDGDQVAVFGTLRFVAKSTGHAADSDFAMHAVVRQGKIASYHFYEDTFAIANAFRTAGSWTIDNGAPGAPPRTVPENGT</sequence>
<dbReference type="OrthoDB" id="9182871at2"/>
<dbReference type="PANTHER" id="PTHR41252:SF1">
    <property type="entry name" value="BLR2505 PROTEIN"/>
    <property type="match status" value="1"/>
</dbReference>
<dbReference type="Pfam" id="PF12680">
    <property type="entry name" value="SnoaL_2"/>
    <property type="match status" value="1"/>
</dbReference>
<dbReference type="Gene3D" id="3.10.450.50">
    <property type="match status" value="1"/>
</dbReference>
<keyword evidence="3" id="KW-1185">Reference proteome</keyword>
<dbReference type="InterPro" id="IPR032710">
    <property type="entry name" value="NTF2-like_dom_sf"/>
</dbReference>
<proteinExistence type="predicted"/>
<evidence type="ECO:0000313" key="2">
    <source>
        <dbReference type="EMBL" id="GFE66597.1"/>
    </source>
</evidence>
<evidence type="ECO:0000259" key="1">
    <source>
        <dbReference type="Pfam" id="PF12680"/>
    </source>
</evidence>
<dbReference type="Proteomes" id="UP000436822">
    <property type="component" value="Unassembled WGS sequence"/>
</dbReference>
<dbReference type="InterPro" id="IPR037401">
    <property type="entry name" value="SnoaL-like"/>
</dbReference>
<comment type="caution">
    <text evidence="2">The sequence shown here is derived from an EMBL/GenBank/DDBJ whole genome shotgun (WGS) entry which is preliminary data.</text>
</comment>
<organism evidence="2 3">
    <name type="scientific">Litoreibacter roseus</name>
    <dbReference type="NCBI Taxonomy" id="2601869"/>
    <lineage>
        <taxon>Bacteria</taxon>
        <taxon>Pseudomonadati</taxon>
        <taxon>Pseudomonadota</taxon>
        <taxon>Alphaproteobacteria</taxon>
        <taxon>Rhodobacterales</taxon>
        <taxon>Roseobacteraceae</taxon>
        <taxon>Litoreibacter</taxon>
    </lineage>
</organism>
<evidence type="ECO:0000313" key="3">
    <source>
        <dbReference type="Proteomes" id="UP000436822"/>
    </source>
</evidence>
<accession>A0A6N6JKX4</accession>
<gene>
    <name evidence="2" type="ORF">KIN_36710</name>
</gene>
<dbReference type="AlphaFoldDB" id="A0A6N6JKX4"/>
<dbReference type="PANTHER" id="PTHR41252">
    <property type="entry name" value="BLR2505 PROTEIN"/>
    <property type="match status" value="1"/>
</dbReference>
<dbReference type="RefSeq" id="WP_159809781.1">
    <property type="nucleotide sequence ID" value="NZ_BLJE01000005.1"/>
</dbReference>
<feature type="domain" description="SnoaL-like" evidence="1">
    <location>
        <begin position="9"/>
        <end position="125"/>
    </location>
</feature>
<dbReference type="EMBL" id="BLJE01000005">
    <property type="protein sequence ID" value="GFE66597.1"/>
    <property type="molecule type" value="Genomic_DNA"/>
</dbReference>